<dbReference type="EMBL" id="KE346372">
    <property type="protein sequence ID" value="KJE96755.1"/>
    <property type="molecule type" value="Genomic_DNA"/>
</dbReference>
<reference evidence="9" key="1">
    <citation type="submission" date="2011-02" db="EMBL/GenBank/DDBJ databases">
        <title>The Genome Sequence of Capsaspora owczarzaki ATCC 30864.</title>
        <authorList>
            <person name="Russ C."/>
            <person name="Cuomo C."/>
            <person name="Burger G."/>
            <person name="Gray M.W."/>
            <person name="Holland P.W.H."/>
            <person name="King N."/>
            <person name="Lang F.B.F."/>
            <person name="Roger A.J."/>
            <person name="Ruiz-Trillo I."/>
            <person name="Young S.K."/>
            <person name="Zeng Q."/>
            <person name="Gargeya S."/>
            <person name="Alvarado L."/>
            <person name="Berlin A."/>
            <person name="Chapman S.B."/>
            <person name="Chen Z."/>
            <person name="Freedman E."/>
            <person name="Gellesch M."/>
            <person name="Goldberg J."/>
            <person name="Griggs A."/>
            <person name="Gujja S."/>
            <person name="Heilman E."/>
            <person name="Heiman D."/>
            <person name="Howarth C."/>
            <person name="Mehta T."/>
            <person name="Neiman D."/>
            <person name="Pearson M."/>
            <person name="Roberts A."/>
            <person name="Saif S."/>
            <person name="Shea T."/>
            <person name="Shenoy N."/>
            <person name="Sisk P."/>
            <person name="Stolte C."/>
            <person name="Sykes S."/>
            <person name="White J."/>
            <person name="Yandava C."/>
            <person name="Haas B."/>
            <person name="Nusbaum C."/>
            <person name="Birren B."/>
        </authorList>
    </citation>
    <scope>NUCLEOTIDE SEQUENCE</scope>
    <source>
        <strain evidence="9">ATCC 30864</strain>
    </source>
</reference>
<proteinExistence type="inferred from homology"/>
<dbReference type="GO" id="GO:0090522">
    <property type="term" value="P:vesicle tethering involved in exocytosis"/>
    <property type="evidence" value="ECO:0007669"/>
    <property type="project" value="UniProtKB-UniRule"/>
</dbReference>
<evidence type="ECO:0000256" key="2">
    <source>
        <dbReference type="ARBA" id="ARBA00022483"/>
    </source>
</evidence>
<evidence type="ECO:0000256" key="1">
    <source>
        <dbReference type="ARBA" id="ARBA00022448"/>
    </source>
</evidence>
<keyword evidence="9" id="KW-1185">Reference proteome</keyword>
<dbReference type="GO" id="GO:0006904">
    <property type="term" value="P:vesicle docking involved in exocytosis"/>
    <property type="evidence" value="ECO:0007669"/>
    <property type="project" value="InterPro"/>
</dbReference>
<dbReference type="Pfam" id="PF04048">
    <property type="entry name" value="Sec8_N"/>
    <property type="match status" value="1"/>
</dbReference>
<dbReference type="Proteomes" id="UP000008743">
    <property type="component" value="Unassembled WGS sequence"/>
</dbReference>
<keyword evidence="3 4" id="KW-0653">Protein transport</keyword>
<evidence type="ECO:0000259" key="7">
    <source>
        <dbReference type="Pfam" id="PF20652"/>
    </source>
</evidence>
<dbReference type="AlphaFoldDB" id="A0A0D2WVA7"/>
<dbReference type="GO" id="GO:0006893">
    <property type="term" value="P:Golgi to plasma membrane transport"/>
    <property type="evidence" value="ECO:0007669"/>
    <property type="project" value="TreeGrafter"/>
</dbReference>
<accession>A0A0D2WVA7</accession>
<dbReference type="PANTHER" id="PTHR14146">
    <property type="entry name" value="EXOCYST COMPLEX COMPONENT 4"/>
    <property type="match status" value="1"/>
</dbReference>
<keyword evidence="1 4" id="KW-0813">Transport</keyword>
<feature type="domain" description="Exocyst complex component Sec8 middle helical bundle" evidence="7">
    <location>
        <begin position="347"/>
        <end position="616"/>
    </location>
</feature>
<dbReference type="InterPro" id="IPR048630">
    <property type="entry name" value="Sec8_M"/>
</dbReference>
<protein>
    <recommendedName>
        <fullName evidence="4">Exocyst complex component Sec8</fullName>
    </recommendedName>
</protein>
<dbReference type="GO" id="GO:0006612">
    <property type="term" value="P:protein targeting to membrane"/>
    <property type="evidence" value="ECO:0007669"/>
    <property type="project" value="UniProtKB-UniRule"/>
</dbReference>
<evidence type="ECO:0000256" key="5">
    <source>
        <dbReference type="SAM" id="MobiDB-lite"/>
    </source>
</evidence>
<dbReference type="GO" id="GO:0015031">
    <property type="term" value="P:protein transport"/>
    <property type="evidence" value="ECO:0007669"/>
    <property type="project" value="UniProtKB-KW"/>
</dbReference>
<dbReference type="FunCoup" id="A0A0D2WVA7">
    <property type="interactions" value="21"/>
</dbReference>
<evidence type="ECO:0000313" key="8">
    <source>
        <dbReference type="EMBL" id="KJE96755.1"/>
    </source>
</evidence>
<dbReference type="PANTHER" id="PTHR14146:SF0">
    <property type="entry name" value="EXOCYST COMPLEX COMPONENT 4"/>
    <property type="match status" value="1"/>
</dbReference>
<evidence type="ECO:0000259" key="6">
    <source>
        <dbReference type="Pfam" id="PF04048"/>
    </source>
</evidence>
<keyword evidence="2 4" id="KW-0268">Exocytosis</keyword>
<feature type="region of interest" description="Disordered" evidence="5">
    <location>
        <begin position="1"/>
        <end position="45"/>
    </location>
</feature>
<dbReference type="PhylomeDB" id="A0A0D2WVA7"/>
<dbReference type="STRING" id="595528.A0A0D2WVA7"/>
<organism evidence="8 9">
    <name type="scientific">Capsaspora owczarzaki (strain ATCC 30864)</name>
    <dbReference type="NCBI Taxonomy" id="595528"/>
    <lineage>
        <taxon>Eukaryota</taxon>
        <taxon>Filasterea</taxon>
        <taxon>Capsaspora</taxon>
    </lineage>
</organism>
<name>A0A0D2WVA7_CAPO3</name>
<dbReference type="GO" id="GO:0000145">
    <property type="term" value="C:exocyst"/>
    <property type="evidence" value="ECO:0007669"/>
    <property type="project" value="UniProtKB-UniRule"/>
</dbReference>
<dbReference type="eggNOG" id="KOG3691">
    <property type="taxonomic scope" value="Eukaryota"/>
</dbReference>
<feature type="domain" description="Exocyst complex component Sec8 N-terminal" evidence="6">
    <location>
        <begin position="94"/>
        <end position="215"/>
    </location>
</feature>
<dbReference type="InParanoid" id="A0A0D2WVA7"/>
<dbReference type="InterPro" id="IPR007191">
    <property type="entry name" value="Sec8_exocyst_N"/>
</dbReference>
<dbReference type="Pfam" id="PF20652">
    <property type="entry name" value="Sec8_C"/>
    <property type="match status" value="1"/>
</dbReference>
<sequence length="1120" mass="125001">MASKKSNARWNAAASSSTTPSSPGTGLSTGSTGISSSSSNKSSSSTSKSAAAVAAVAAATSGVTGGGFSQHEFVANVYGEDWARMMNSTNYDPFEPLGHVVRILRLSSDEHERSKKREALVNECNRLEAKMDEIISVHYNDLNESMRIFQNVVGRITDSKQRIVKLRAGIARCKQLLQFKRDKLHQLWIEHIEYKEMIRLLDKVETVRRVPDQIDVLIGSNHYLRATRLVVETINTLEIDLSGVSALGDLQQELREKKKMLFDVILEELHKQVYQRNVPFETSAAAAKRRAEQAAAAADVLSPAKTTQPEPQSDDEDEFVVVSAVEPFDPKHRPMRDHAIDDDMTPNPERDPAHYVFMLLESLALLQQLPATVKALEQRLSSELSRLVQDAVVFVENTFVINNLNSSSTAADIASSNVHQPMLLVELLNVVFARLCEVLKCHVFVLQVLRYKIRQHETSVKVASELELESQLAAVALYSENDIWSAVQHEVQLLLCDYLNVPKDTHSAASTFLSSINTPEDINDGDILLNPSSLFHHKAASKKKLFSFSNSHHAMALQTVTRQDEQRRTLSGLSGLPQPGPQVAIASDMYSVGESGFAASHLLCHPDPRNVVHIFAAVMTMTRHAETDLLPETSVTKDTLRQFLTDFVDQTFLRLEKEEVTRRAKLAMEDSDAFKVPRDGLSLAKDTQFPLLHSAANVERVIRQVCFLPLEMPAYANEFMSMVTTILDRYLDLCQNVTRGAISGRKPAGSVEIPILSGVWATNERMVAVMQQYNSWQRLKGRPDTTGALMDDSDPALYEEEFTLQSASLENKPVAKTALIYDLSAVSFLAHLHHSLEWFARHVRLLLRRLVQMPDDLWNELSQDPQVNAAAAMADPLLDNTSSLASANQPILRQADEDHNISPALLATVSPVVEQLRDLSRQCLMTLRLEVRSRCFYSLLPVMQKSNYYCDREETEPDPLVAGLNKELNILEETMAAALSPAKIRFIFDGVPHLCKSILMRNLHSIKRINKHGVNKMCRSVFALEQNLSNITKTGDVGLDRARAYFELLVHKREDILADVEAEGPGFTLEEYKAIFELIHKSKTNEDPTIHSGNIERLELAISRANTRLRVAPARSSSAV</sequence>
<dbReference type="InterPro" id="IPR039682">
    <property type="entry name" value="Sec8/EXOC4"/>
</dbReference>
<evidence type="ECO:0000313" key="9">
    <source>
        <dbReference type="Proteomes" id="UP000008743"/>
    </source>
</evidence>
<dbReference type="OMA" id="HMEVRCR"/>
<evidence type="ECO:0000256" key="4">
    <source>
        <dbReference type="RuleBase" id="RU367079"/>
    </source>
</evidence>
<dbReference type="OrthoDB" id="272977at2759"/>
<evidence type="ECO:0000256" key="3">
    <source>
        <dbReference type="ARBA" id="ARBA00022927"/>
    </source>
</evidence>
<gene>
    <name evidence="8" type="ORF">CAOG_007027</name>
</gene>
<comment type="similarity">
    <text evidence="4">Belongs to the SEC8 family.</text>
</comment>
<feature type="region of interest" description="Disordered" evidence="5">
    <location>
        <begin position="297"/>
        <end position="317"/>
    </location>
</feature>
<comment type="function">
    <text evidence="4">Component of the exocyst complex involved in the docking of exocytic vesicles with fusion sites on the plasma membrane.</text>
</comment>